<evidence type="ECO:0000313" key="1">
    <source>
        <dbReference type="EMBL" id="TFK19862.1"/>
    </source>
</evidence>
<dbReference type="Proteomes" id="UP000307440">
    <property type="component" value="Unassembled WGS sequence"/>
</dbReference>
<dbReference type="EMBL" id="ML210322">
    <property type="protein sequence ID" value="TFK19862.1"/>
    <property type="molecule type" value="Genomic_DNA"/>
</dbReference>
<protein>
    <submittedName>
        <fullName evidence="1">Uncharacterized protein</fullName>
    </submittedName>
</protein>
<dbReference type="AlphaFoldDB" id="A0A5C3KIJ3"/>
<evidence type="ECO:0000313" key="2">
    <source>
        <dbReference type="Proteomes" id="UP000307440"/>
    </source>
</evidence>
<dbReference type="Gene3D" id="2.60.120.260">
    <property type="entry name" value="Galactose-binding domain-like"/>
    <property type="match status" value="1"/>
</dbReference>
<organism evidence="1 2">
    <name type="scientific">Coprinopsis marcescibilis</name>
    <name type="common">Agaric fungus</name>
    <name type="synonym">Psathyrella marcescibilis</name>
    <dbReference type="NCBI Taxonomy" id="230819"/>
    <lineage>
        <taxon>Eukaryota</taxon>
        <taxon>Fungi</taxon>
        <taxon>Dikarya</taxon>
        <taxon>Basidiomycota</taxon>
        <taxon>Agaricomycotina</taxon>
        <taxon>Agaricomycetes</taxon>
        <taxon>Agaricomycetidae</taxon>
        <taxon>Agaricales</taxon>
        <taxon>Agaricineae</taxon>
        <taxon>Psathyrellaceae</taxon>
        <taxon>Coprinopsis</taxon>
    </lineage>
</organism>
<gene>
    <name evidence="1" type="ORF">FA15DRAFT_722806</name>
</gene>
<keyword evidence="2" id="KW-1185">Reference proteome</keyword>
<dbReference type="STRING" id="230819.A0A5C3KIJ3"/>
<sequence length="659" mass="73263">MSYPVWFIVDDSDSSIIYNGDWTIEKGSFGDRNIGGKVYQGSQHAATGNAGLSFTFRGTGISIRGTWKVHSEPFLVKCTLDKVEIDRFKPWNPSLDTNWITLCAHHGATPGLHTLDVSVLRAPETFLVDSIAYLSGNETDQSYAPSKSLIFSASDAVSLFYGPGIGWGRGVGRDRGDIWAETSGAGCIVQFNGTRISWYGSLYRNFSSNPAMGTYSINGQPPIAFNISGFLAADERPSEWGPAAYKEFNHMFFQTPELASGSHVMEVIYHGSLREAPLVLNHLLIENDSPPPRESMPVAAIAGGVVGGARIHWYSYLHRVLPLHPQKTKPDSPSNFRQSEERERLSGVIPGHFGRLVNSHRFPFGRPTPYSRALQQPLLIPYTPFDRAPARFDVDSSLSQFTRAELSVMSLHTESPTVYQCFQRERVRDKRYSVLLSWFLSASDKHTAGKARCEPIWPDLKPRGDVNRTLLPFSEDEDIGAFDDAITTMRTATEASPVGTTYYWSSIQGQSRVQARRSRGGRCVYCPASPQPPASNIASIISTKPLTYTSREQFHLLFDATLPPRFNTPSQKNDIPVSVQDKDYATTRRSLLRWRAQPLRSGFFLHDGVVREDTPATATATGWLGCLARRAARRWAEAKGYLFQSRRTALSILGGTFSI</sequence>
<accession>A0A5C3KIJ3</accession>
<name>A0A5C3KIJ3_COPMA</name>
<dbReference type="OrthoDB" id="3013353at2759"/>
<reference evidence="1 2" key="1">
    <citation type="journal article" date="2019" name="Nat. Ecol. Evol.">
        <title>Megaphylogeny resolves global patterns of mushroom evolution.</title>
        <authorList>
            <person name="Varga T."/>
            <person name="Krizsan K."/>
            <person name="Foldi C."/>
            <person name="Dima B."/>
            <person name="Sanchez-Garcia M."/>
            <person name="Sanchez-Ramirez S."/>
            <person name="Szollosi G.J."/>
            <person name="Szarkandi J.G."/>
            <person name="Papp V."/>
            <person name="Albert L."/>
            <person name="Andreopoulos W."/>
            <person name="Angelini C."/>
            <person name="Antonin V."/>
            <person name="Barry K.W."/>
            <person name="Bougher N.L."/>
            <person name="Buchanan P."/>
            <person name="Buyck B."/>
            <person name="Bense V."/>
            <person name="Catcheside P."/>
            <person name="Chovatia M."/>
            <person name="Cooper J."/>
            <person name="Damon W."/>
            <person name="Desjardin D."/>
            <person name="Finy P."/>
            <person name="Geml J."/>
            <person name="Haridas S."/>
            <person name="Hughes K."/>
            <person name="Justo A."/>
            <person name="Karasinski D."/>
            <person name="Kautmanova I."/>
            <person name="Kiss B."/>
            <person name="Kocsube S."/>
            <person name="Kotiranta H."/>
            <person name="LaButti K.M."/>
            <person name="Lechner B.E."/>
            <person name="Liimatainen K."/>
            <person name="Lipzen A."/>
            <person name="Lukacs Z."/>
            <person name="Mihaltcheva S."/>
            <person name="Morgado L.N."/>
            <person name="Niskanen T."/>
            <person name="Noordeloos M.E."/>
            <person name="Ohm R.A."/>
            <person name="Ortiz-Santana B."/>
            <person name="Ovrebo C."/>
            <person name="Racz N."/>
            <person name="Riley R."/>
            <person name="Savchenko A."/>
            <person name="Shiryaev A."/>
            <person name="Soop K."/>
            <person name="Spirin V."/>
            <person name="Szebenyi C."/>
            <person name="Tomsovsky M."/>
            <person name="Tulloss R.E."/>
            <person name="Uehling J."/>
            <person name="Grigoriev I.V."/>
            <person name="Vagvolgyi C."/>
            <person name="Papp T."/>
            <person name="Martin F.M."/>
            <person name="Miettinen O."/>
            <person name="Hibbett D.S."/>
            <person name="Nagy L.G."/>
        </authorList>
    </citation>
    <scope>NUCLEOTIDE SEQUENCE [LARGE SCALE GENOMIC DNA]</scope>
    <source>
        <strain evidence="1 2">CBS 121175</strain>
    </source>
</reference>
<proteinExistence type="predicted"/>